<gene>
    <name evidence="1" type="ORF">FVF58_32590</name>
</gene>
<evidence type="ECO:0000313" key="1">
    <source>
        <dbReference type="EMBL" id="KAA1004348.1"/>
    </source>
</evidence>
<dbReference type="AlphaFoldDB" id="A0A5B0GPE3"/>
<sequence>MKSKTFIEQTERNAKVLDAIHYARYALVRFHSLPVTMEGEQFDMDFSLEIRKLTEAMEVMGIDTSDGLSAPPFPRDRDD</sequence>
<dbReference type="EMBL" id="VTUZ01000028">
    <property type="protein sequence ID" value="KAA1004348.1"/>
    <property type="molecule type" value="Genomic_DNA"/>
</dbReference>
<name>A0A5B0GPE3_9BURK</name>
<comment type="caution">
    <text evidence="1">The sequence shown here is derived from an EMBL/GenBank/DDBJ whole genome shotgun (WGS) entry which is preliminary data.</text>
</comment>
<organism evidence="1 2">
    <name type="scientific">Paraburkholderia panacisoli</name>
    <dbReference type="NCBI Taxonomy" id="2603818"/>
    <lineage>
        <taxon>Bacteria</taxon>
        <taxon>Pseudomonadati</taxon>
        <taxon>Pseudomonadota</taxon>
        <taxon>Betaproteobacteria</taxon>
        <taxon>Burkholderiales</taxon>
        <taxon>Burkholderiaceae</taxon>
        <taxon>Paraburkholderia</taxon>
    </lineage>
</organism>
<accession>A0A5B0GPE3</accession>
<protein>
    <submittedName>
        <fullName evidence="1">Uncharacterized protein</fullName>
    </submittedName>
</protein>
<dbReference type="RefSeq" id="WP_149673866.1">
    <property type="nucleotide sequence ID" value="NZ_VTUZ01000028.1"/>
</dbReference>
<proteinExistence type="predicted"/>
<dbReference type="Proteomes" id="UP000325273">
    <property type="component" value="Unassembled WGS sequence"/>
</dbReference>
<evidence type="ECO:0000313" key="2">
    <source>
        <dbReference type="Proteomes" id="UP000325273"/>
    </source>
</evidence>
<reference evidence="1 2" key="1">
    <citation type="submission" date="2019-08" db="EMBL/GenBank/DDBJ databases">
        <title>Paraburkholderia sp. DCY113.</title>
        <authorList>
            <person name="Kang J."/>
        </authorList>
    </citation>
    <scope>NUCLEOTIDE SEQUENCE [LARGE SCALE GENOMIC DNA]</scope>
    <source>
        <strain evidence="1 2">DCY113</strain>
    </source>
</reference>
<keyword evidence="2" id="KW-1185">Reference proteome</keyword>